<name>A0A3B3T4N5_9TELE</name>
<dbReference type="AlphaFoldDB" id="A0A3B3T4N5"/>
<reference evidence="6" key="1">
    <citation type="submission" date="2025-08" db="UniProtKB">
        <authorList>
            <consortium name="Ensembl"/>
        </authorList>
    </citation>
    <scope>IDENTIFICATION</scope>
</reference>
<dbReference type="Proteomes" id="UP000261540">
    <property type="component" value="Unplaced"/>
</dbReference>
<sequence>MGKRLEQLPMYPQYTYYYPQYLQTKQSYAPPPHPMAPPSPSTNSSSHSAAEQLSKTNLYIRGLPPGTTDQDLIKLCQPYGKIVSTKAILDKNTNQCKGYGFVDFDSPAAAQKAVASLKASGVQAQMAKQQEQDPTNLYISNLPVSMDEQELETMLKPFGHVISTRILRDASGVSRGVGFARMESTEKCEVVIQHFNGKYLKTPPGVPGESTVPAPVAFPRWSRCRRMQGCSWGGERELWMQHDPPPPPPKRGEDHGAGLFPQYPHPLRSLPTPPLTWLCQLTAS</sequence>
<evidence type="ECO:0000256" key="3">
    <source>
        <dbReference type="PROSITE-ProRule" id="PRU00176"/>
    </source>
</evidence>
<evidence type="ECO:0000256" key="4">
    <source>
        <dbReference type="SAM" id="MobiDB-lite"/>
    </source>
</evidence>
<evidence type="ECO:0000259" key="5">
    <source>
        <dbReference type="PROSITE" id="PS50102"/>
    </source>
</evidence>
<organism evidence="6 7">
    <name type="scientific">Paramormyrops kingsleyae</name>
    <dbReference type="NCBI Taxonomy" id="1676925"/>
    <lineage>
        <taxon>Eukaryota</taxon>
        <taxon>Metazoa</taxon>
        <taxon>Chordata</taxon>
        <taxon>Craniata</taxon>
        <taxon>Vertebrata</taxon>
        <taxon>Euteleostomi</taxon>
        <taxon>Actinopterygii</taxon>
        <taxon>Neopterygii</taxon>
        <taxon>Teleostei</taxon>
        <taxon>Osteoglossocephala</taxon>
        <taxon>Osteoglossomorpha</taxon>
        <taxon>Osteoglossiformes</taxon>
        <taxon>Mormyridae</taxon>
        <taxon>Paramormyrops</taxon>
    </lineage>
</organism>
<keyword evidence="1" id="KW-0677">Repeat</keyword>
<dbReference type="PANTHER" id="PTHR24012">
    <property type="entry name" value="RNA BINDING PROTEIN"/>
    <property type="match status" value="1"/>
</dbReference>
<dbReference type="GO" id="GO:1990904">
    <property type="term" value="C:ribonucleoprotein complex"/>
    <property type="evidence" value="ECO:0007669"/>
    <property type="project" value="InterPro"/>
</dbReference>
<dbReference type="SUPFAM" id="SSF54928">
    <property type="entry name" value="RNA-binding domain, RBD"/>
    <property type="match status" value="2"/>
</dbReference>
<dbReference type="InterPro" id="IPR035979">
    <property type="entry name" value="RBD_domain_sf"/>
</dbReference>
<evidence type="ECO:0000256" key="2">
    <source>
        <dbReference type="ARBA" id="ARBA00022884"/>
    </source>
</evidence>
<feature type="region of interest" description="Disordered" evidence="4">
    <location>
        <begin position="236"/>
        <end position="267"/>
    </location>
</feature>
<dbReference type="CDD" id="cd12472">
    <property type="entry name" value="RRM1_RBMS3"/>
    <property type="match status" value="1"/>
</dbReference>
<dbReference type="Pfam" id="PF00076">
    <property type="entry name" value="RRM_1"/>
    <property type="match status" value="2"/>
</dbReference>
<feature type="domain" description="RRM" evidence="5">
    <location>
        <begin position="56"/>
        <end position="129"/>
    </location>
</feature>
<dbReference type="InterPro" id="IPR012677">
    <property type="entry name" value="Nucleotide-bd_a/b_plait_sf"/>
</dbReference>
<dbReference type="Ensembl" id="ENSPKIT00000019082.1">
    <property type="protein sequence ID" value="ENSPKIP00000038092.1"/>
    <property type="gene ID" value="ENSPKIG00000016025.1"/>
</dbReference>
<dbReference type="FunFam" id="3.30.70.330:FF:000014">
    <property type="entry name" value="RNA-binding motif, single-stranded-interacting protein 3 isoform 1"/>
    <property type="match status" value="1"/>
</dbReference>
<keyword evidence="7" id="KW-1185">Reference proteome</keyword>
<dbReference type="InterPro" id="IPR002343">
    <property type="entry name" value="Hud_Sxl_RNA"/>
</dbReference>
<dbReference type="PROSITE" id="PS50102">
    <property type="entry name" value="RRM"/>
    <property type="match status" value="2"/>
</dbReference>
<feature type="domain" description="RRM" evidence="5">
    <location>
        <begin position="135"/>
        <end position="205"/>
    </location>
</feature>
<accession>A0A3B3T4N5</accession>
<dbReference type="GO" id="GO:0003723">
    <property type="term" value="F:RNA binding"/>
    <property type="evidence" value="ECO:0007669"/>
    <property type="project" value="UniProtKB-UniRule"/>
</dbReference>
<dbReference type="PRINTS" id="PR00961">
    <property type="entry name" value="HUDSXLRNA"/>
</dbReference>
<evidence type="ECO:0000256" key="1">
    <source>
        <dbReference type="ARBA" id="ARBA00022737"/>
    </source>
</evidence>
<dbReference type="Gene3D" id="3.30.70.330">
    <property type="match status" value="2"/>
</dbReference>
<evidence type="ECO:0000313" key="7">
    <source>
        <dbReference type="Proteomes" id="UP000261540"/>
    </source>
</evidence>
<dbReference type="InterPro" id="IPR000504">
    <property type="entry name" value="RRM_dom"/>
</dbReference>
<feature type="compositionally biased region" description="Low complexity" evidence="4">
    <location>
        <begin position="41"/>
        <end position="50"/>
    </location>
</feature>
<dbReference type="SMART" id="SM00360">
    <property type="entry name" value="RRM"/>
    <property type="match status" value="2"/>
</dbReference>
<evidence type="ECO:0000313" key="6">
    <source>
        <dbReference type="Ensembl" id="ENSPKIP00000038092.1"/>
    </source>
</evidence>
<dbReference type="GeneTree" id="ENSGT00940000157131"/>
<proteinExistence type="predicted"/>
<protein>
    <recommendedName>
        <fullName evidence="5">RRM domain-containing protein</fullName>
    </recommendedName>
</protein>
<keyword evidence="2 3" id="KW-0694">RNA-binding</keyword>
<reference evidence="6" key="2">
    <citation type="submission" date="2025-09" db="UniProtKB">
        <authorList>
            <consortium name="Ensembl"/>
        </authorList>
    </citation>
    <scope>IDENTIFICATION</scope>
</reference>
<feature type="compositionally biased region" description="Pro residues" evidence="4">
    <location>
        <begin position="29"/>
        <end position="40"/>
    </location>
</feature>
<dbReference type="FunFam" id="3.30.70.330:FF:000012">
    <property type="entry name" value="RNA-binding motif, single-stranded-interacting protein 3 isoform 1"/>
    <property type="match status" value="1"/>
</dbReference>
<feature type="region of interest" description="Disordered" evidence="4">
    <location>
        <begin position="27"/>
        <end position="51"/>
    </location>
</feature>